<protein>
    <recommendedName>
        <fullName evidence="3">Avirulence D protein (AvrD)</fullName>
    </recommendedName>
</protein>
<name>A0ABS4YH54_9MICO</name>
<dbReference type="InterPro" id="IPR008799">
    <property type="entry name" value="Pseudomon_AvrD"/>
</dbReference>
<reference evidence="1 2" key="1">
    <citation type="submission" date="2021-03" db="EMBL/GenBank/DDBJ databases">
        <title>Sequencing the genomes of 1000 actinobacteria strains.</title>
        <authorList>
            <person name="Klenk H.-P."/>
        </authorList>
    </citation>
    <scope>NUCLEOTIDE SEQUENCE [LARGE SCALE GENOMIC DNA]</scope>
    <source>
        <strain evidence="1 2">DSM 14564</strain>
    </source>
</reference>
<evidence type="ECO:0000313" key="1">
    <source>
        <dbReference type="EMBL" id="MBP2407855.1"/>
    </source>
</evidence>
<dbReference type="RefSeq" id="WP_209887564.1">
    <property type="nucleotide sequence ID" value="NZ_BAAAJV010000033.1"/>
</dbReference>
<keyword evidence="2" id="KW-1185">Reference proteome</keyword>
<evidence type="ECO:0000313" key="2">
    <source>
        <dbReference type="Proteomes" id="UP000698222"/>
    </source>
</evidence>
<gene>
    <name evidence="1" type="ORF">JOF44_000758</name>
</gene>
<dbReference type="EMBL" id="JAGIOC010000001">
    <property type="protein sequence ID" value="MBP2407855.1"/>
    <property type="molecule type" value="Genomic_DNA"/>
</dbReference>
<dbReference type="Pfam" id="PF05655">
    <property type="entry name" value="AvrD"/>
    <property type="match status" value="1"/>
</dbReference>
<accession>A0ABS4YH54</accession>
<organism evidence="1 2">
    <name type="scientific">Brachybacterium fresconis</name>
    <dbReference type="NCBI Taxonomy" id="173363"/>
    <lineage>
        <taxon>Bacteria</taxon>
        <taxon>Bacillati</taxon>
        <taxon>Actinomycetota</taxon>
        <taxon>Actinomycetes</taxon>
        <taxon>Micrococcales</taxon>
        <taxon>Dermabacteraceae</taxon>
        <taxon>Brachybacterium</taxon>
    </lineage>
</organism>
<evidence type="ECO:0008006" key="3">
    <source>
        <dbReference type="Google" id="ProtNLM"/>
    </source>
</evidence>
<comment type="caution">
    <text evidence="1">The sequence shown here is derived from an EMBL/GenBank/DDBJ whole genome shotgun (WGS) entry which is preliminary data.</text>
</comment>
<dbReference type="Proteomes" id="UP000698222">
    <property type="component" value="Unassembled WGS sequence"/>
</dbReference>
<sequence>MHSDADTQPRDLEELLGPADERFFGAGYRGVAHELLGVPQEDDEGRISQAARIRYPRDWSVDPGGASRQPHLSTIDAVVLPLMALSSADPTTTGARIAQIELRAGAEPWTDLSDVPVRFERDAGLLNCDGVGHSLVHATTGNIRSKISILRGSVPDAGRSHIVTAGDVYSGLYQKTAARSTLVDYSPEEGRIAAEHTFTSRSIEPAGAVGVEGAFWPALTVVDYLVTMGQLAQALIQLRHGNGRTGLLWMRKVTIRVASTPEPLPTDMKSVMTISRDHGIELRGMRFRNITVQARTSTNVGVTAHLAKEEPV</sequence>
<proteinExistence type="predicted"/>